<dbReference type="GO" id="GO:0046872">
    <property type="term" value="F:metal ion binding"/>
    <property type="evidence" value="ECO:0007669"/>
    <property type="project" value="UniProtKB-KW"/>
</dbReference>
<dbReference type="HOGENOM" id="CLU_035605_0_1_6"/>
<comment type="cofactor">
    <cofactor evidence="1">
        <name>Zn(2+)</name>
        <dbReference type="ChEBI" id="CHEBI:29105"/>
    </cofactor>
</comment>
<dbReference type="KEGG" id="tmb:Thimo_1136"/>
<dbReference type="AlphaFoldDB" id="L0GT38"/>
<dbReference type="InterPro" id="IPR053138">
    <property type="entry name" value="N-alpha-Ac-DABA_deacetylase"/>
</dbReference>
<sequence>MSVAPIGIGDRLIGPGERVNVDVPLPSLYTQSPVFLPIQVLHGRRPGPVLFVTAAIHGDEINGVEIIRRLMTTKAVRHLRGTLLAVPVVNTYGFVRQSRYLPDRRDLNRSFPGSETGSLAARLANTLMREVVTRATHGIDLHTGAAHRENLPQIRTALDADASLPGLARAFGAPVILNSELRDGSLRAAAAERQIPLLVYEAGEALRFDEIAIRAGLRGILAVMRHLGMLRGAGGLRLRPVATPVVARASLWVRAQQSGVLRSLTPLGAQVHRGDRLGVIADVFRHEEESVLAPVNGIVIGRTNLPLVTEGEALYHIARFGRPDEAAESVERFQSAFARDEAADDLEARSDHRPFESQAPVDERPHESA</sequence>
<dbReference type="InterPro" id="IPR043795">
    <property type="entry name" value="N-alpha-Ac-DABA-like"/>
</dbReference>
<dbReference type="PANTHER" id="PTHR37326:SF2">
    <property type="entry name" value="SUCCINYLGLUTAMATE DESUCCINYLASE_ASPARTOACYLASE FAMILY PROTEIN"/>
    <property type="match status" value="1"/>
</dbReference>
<dbReference type="PATRIC" id="fig|765912.4.peg.1099"/>
<dbReference type="STRING" id="765912.Thimo_1136"/>
<keyword evidence="2" id="KW-0479">Metal-binding</keyword>
<dbReference type="eggNOG" id="COG3608">
    <property type="taxonomic scope" value="Bacteria"/>
</dbReference>
<evidence type="ECO:0000256" key="1">
    <source>
        <dbReference type="ARBA" id="ARBA00001947"/>
    </source>
</evidence>
<dbReference type="CDD" id="cd06251">
    <property type="entry name" value="M14_ASTE_ASPA-like"/>
    <property type="match status" value="1"/>
</dbReference>
<evidence type="ECO:0000313" key="8">
    <source>
        <dbReference type="Proteomes" id="UP000010816"/>
    </source>
</evidence>
<dbReference type="PANTHER" id="PTHR37326">
    <property type="entry name" value="BLL3975 PROTEIN"/>
    <property type="match status" value="1"/>
</dbReference>
<evidence type="ECO:0000259" key="6">
    <source>
        <dbReference type="Pfam" id="PF24827"/>
    </source>
</evidence>
<dbReference type="OrthoDB" id="9782876at2"/>
<protein>
    <submittedName>
        <fullName evidence="7">Putative deacylase</fullName>
    </submittedName>
</protein>
<dbReference type="InterPro" id="IPR055438">
    <property type="entry name" value="AstE_AspA_cat"/>
</dbReference>
<keyword evidence="3" id="KW-0378">Hydrolase</keyword>
<dbReference type="Pfam" id="PF24827">
    <property type="entry name" value="AstE_AspA_cat"/>
    <property type="match status" value="1"/>
</dbReference>
<evidence type="ECO:0000313" key="7">
    <source>
        <dbReference type="EMBL" id="AGA89938.1"/>
    </source>
</evidence>
<dbReference type="GO" id="GO:0016788">
    <property type="term" value="F:hydrolase activity, acting on ester bonds"/>
    <property type="evidence" value="ECO:0007669"/>
    <property type="project" value="InterPro"/>
</dbReference>
<name>L0GT38_9GAMM</name>
<keyword evidence="8" id="KW-1185">Reference proteome</keyword>
<gene>
    <name evidence="7" type="ORF">Thimo_1136</name>
</gene>
<feature type="region of interest" description="Disordered" evidence="5">
    <location>
        <begin position="341"/>
        <end position="369"/>
    </location>
</feature>
<dbReference type="SUPFAM" id="SSF53187">
    <property type="entry name" value="Zn-dependent exopeptidases"/>
    <property type="match status" value="1"/>
</dbReference>
<evidence type="ECO:0000256" key="4">
    <source>
        <dbReference type="ARBA" id="ARBA00022833"/>
    </source>
</evidence>
<dbReference type="EMBL" id="CP003051">
    <property type="protein sequence ID" value="AGA89938.1"/>
    <property type="molecule type" value="Genomic_DNA"/>
</dbReference>
<keyword evidence="4" id="KW-0862">Zinc</keyword>
<organism evidence="7 8">
    <name type="scientific">Thioflavicoccus mobilis 8321</name>
    <dbReference type="NCBI Taxonomy" id="765912"/>
    <lineage>
        <taxon>Bacteria</taxon>
        <taxon>Pseudomonadati</taxon>
        <taxon>Pseudomonadota</taxon>
        <taxon>Gammaproteobacteria</taxon>
        <taxon>Chromatiales</taxon>
        <taxon>Chromatiaceae</taxon>
        <taxon>Thioflavicoccus</taxon>
    </lineage>
</organism>
<evidence type="ECO:0000256" key="3">
    <source>
        <dbReference type="ARBA" id="ARBA00022801"/>
    </source>
</evidence>
<accession>L0GT38</accession>
<dbReference type="Gene3D" id="3.40.630.10">
    <property type="entry name" value="Zn peptidases"/>
    <property type="match status" value="1"/>
</dbReference>
<dbReference type="GO" id="GO:0016811">
    <property type="term" value="F:hydrolase activity, acting on carbon-nitrogen (but not peptide) bonds, in linear amides"/>
    <property type="evidence" value="ECO:0007669"/>
    <property type="project" value="InterPro"/>
</dbReference>
<evidence type="ECO:0000256" key="5">
    <source>
        <dbReference type="SAM" id="MobiDB-lite"/>
    </source>
</evidence>
<reference evidence="7 8" key="1">
    <citation type="submission" date="2011-09" db="EMBL/GenBank/DDBJ databases">
        <title>Complete sequence of chromosome of Thioflavicoccus mobilis 8321.</title>
        <authorList>
            <consortium name="US DOE Joint Genome Institute"/>
            <person name="Lucas S."/>
            <person name="Han J."/>
            <person name="Lapidus A."/>
            <person name="Cheng J.-F."/>
            <person name="Goodwin L."/>
            <person name="Pitluck S."/>
            <person name="Peters L."/>
            <person name="Ovchinnikova G."/>
            <person name="Lu M."/>
            <person name="Detter J.C."/>
            <person name="Han C."/>
            <person name="Tapia R."/>
            <person name="Land M."/>
            <person name="Hauser L."/>
            <person name="Kyrpides N."/>
            <person name="Ivanova N."/>
            <person name="Pagani I."/>
            <person name="Vogl K."/>
            <person name="Liu Z."/>
            <person name="Imhoff J."/>
            <person name="Thiel V."/>
            <person name="Frigaard N.-U."/>
            <person name="Bryant D."/>
            <person name="Woyke T."/>
        </authorList>
    </citation>
    <scope>NUCLEOTIDE SEQUENCE [LARGE SCALE GENOMIC DNA]</scope>
    <source>
        <strain evidence="7 8">8321</strain>
    </source>
</reference>
<feature type="domain" description="Succinylglutamate desuccinylase/Aspartoacylase catalytic" evidence="6">
    <location>
        <begin position="46"/>
        <end position="227"/>
    </location>
</feature>
<proteinExistence type="predicted"/>
<dbReference type="RefSeq" id="WP_015280082.1">
    <property type="nucleotide sequence ID" value="NC_019940.1"/>
</dbReference>
<evidence type="ECO:0000256" key="2">
    <source>
        <dbReference type="ARBA" id="ARBA00022723"/>
    </source>
</evidence>
<dbReference type="PIRSF" id="PIRSF039012">
    <property type="entry name" value="ASP"/>
    <property type="match status" value="1"/>
</dbReference>
<dbReference type="Proteomes" id="UP000010816">
    <property type="component" value="Chromosome"/>
</dbReference>